<keyword evidence="2" id="KW-1185">Reference proteome</keyword>
<dbReference type="EMBL" id="JAQQWK010000003">
    <property type="protein sequence ID" value="KAK8045246.1"/>
    <property type="molecule type" value="Genomic_DNA"/>
</dbReference>
<gene>
    <name evidence="1" type="ORF">PG993_005270</name>
</gene>
<sequence length="203" mass="22186">MPWGVEGQLYGGWRVRSEAGESEIWCESSARSRISRGHGRQKWVRLCEEKSGVDERWLFRSGAGRCSWPTNECRGGGAPETISVKGTWRLRPITAGIVTSLSALCFDQVAKVAVAGKQLHPVHPAAKGGDATIEPASASIGPRLEIARRGSRQPVLATVRYARYDTVQLQQWCALQQQQQQQQQAVQSAGRARLADAASPLLP</sequence>
<name>A0ABR1TH11_9PEZI</name>
<reference evidence="1 2" key="1">
    <citation type="submission" date="2023-01" db="EMBL/GenBank/DDBJ databases">
        <title>Analysis of 21 Apiospora genomes using comparative genomics revels a genus with tremendous synthesis potential of carbohydrate active enzymes and secondary metabolites.</title>
        <authorList>
            <person name="Sorensen T."/>
        </authorList>
    </citation>
    <scope>NUCLEOTIDE SEQUENCE [LARGE SCALE GENOMIC DNA]</scope>
    <source>
        <strain evidence="1 2">CBS 33761</strain>
    </source>
</reference>
<dbReference type="Proteomes" id="UP001444661">
    <property type="component" value="Unassembled WGS sequence"/>
</dbReference>
<comment type="caution">
    <text evidence="1">The sequence shown here is derived from an EMBL/GenBank/DDBJ whole genome shotgun (WGS) entry which is preliminary data.</text>
</comment>
<evidence type="ECO:0000313" key="2">
    <source>
        <dbReference type="Proteomes" id="UP001444661"/>
    </source>
</evidence>
<proteinExistence type="predicted"/>
<evidence type="ECO:0000313" key="1">
    <source>
        <dbReference type="EMBL" id="KAK8045246.1"/>
    </source>
</evidence>
<protein>
    <submittedName>
        <fullName evidence="1">Uncharacterized protein</fullName>
    </submittedName>
</protein>
<accession>A0ABR1TH11</accession>
<organism evidence="1 2">
    <name type="scientific">Apiospora rasikravindrae</name>
    <dbReference type="NCBI Taxonomy" id="990691"/>
    <lineage>
        <taxon>Eukaryota</taxon>
        <taxon>Fungi</taxon>
        <taxon>Dikarya</taxon>
        <taxon>Ascomycota</taxon>
        <taxon>Pezizomycotina</taxon>
        <taxon>Sordariomycetes</taxon>
        <taxon>Xylariomycetidae</taxon>
        <taxon>Amphisphaeriales</taxon>
        <taxon>Apiosporaceae</taxon>
        <taxon>Apiospora</taxon>
    </lineage>
</organism>